<organism evidence="1 2">
    <name type="scientific">Ditylenchus destructor</name>
    <dbReference type="NCBI Taxonomy" id="166010"/>
    <lineage>
        <taxon>Eukaryota</taxon>
        <taxon>Metazoa</taxon>
        <taxon>Ecdysozoa</taxon>
        <taxon>Nematoda</taxon>
        <taxon>Chromadorea</taxon>
        <taxon>Rhabditida</taxon>
        <taxon>Tylenchina</taxon>
        <taxon>Tylenchomorpha</taxon>
        <taxon>Sphaerularioidea</taxon>
        <taxon>Anguinidae</taxon>
        <taxon>Anguininae</taxon>
        <taxon>Ditylenchus</taxon>
    </lineage>
</organism>
<accession>A0AAD4NI06</accession>
<evidence type="ECO:0000313" key="2">
    <source>
        <dbReference type="Proteomes" id="UP001201812"/>
    </source>
</evidence>
<keyword evidence="2" id="KW-1185">Reference proteome</keyword>
<reference evidence="1" key="1">
    <citation type="submission" date="2022-01" db="EMBL/GenBank/DDBJ databases">
        <title>Genome Sequence Resource for Two Populations of Ditylenchus destructor, the Migratory Endoparasitic Phytonematode.</title>
        <authorList>
            <person name="Zhang H."/>
            <person name="Lin R."/>
            <person name="Xie B."/>
        </authorList>
    </citation>
    <scope>NUCLEOTIDE SEQUENCE</scope>
    <source>
        <strain evidence="1">BazhouSP</strain>
    </source>
</reference>
<sequence length="127" mass="14372">MDVSFHDECAFADWGPYTVRRESRYWAGWRCGLPIGWCRCCLFSPHHALFWGDKEAVTAVKEQPECHNETSEEGFGVFEKVEMISPAATIVSLLAKRDFASGLVKVGGYQLYGNNRTYANDLKTTKI</sequence>
<dbReference type="EMBL" id="JAKKPZ010000002">
    <property type="protein sequence ID" value="KAI1725886.1"/>
    <property type="molecule type" value="Genomic_DNA"/>
</dbReference>
<gene>
    <name evidence="1" type="ORF">DdX_02572</name>
</gene>
<dbReference type="AlphaFoldDB" id="A0AAD4NI06"/>
<name>A0AAD4NI06_9BILA</name>
<dbReference type="Proteomes" id="UP001201812">
    <property type="component" value="Unassembled WGS sequence"/>
</dbReference>
<protein>
    <submittedName>
        <fullName evidence="1">Uncharacterized protein</fullName>
    </submittedName>
</protein>
<proteinExistence type="predicted"/>
<evidence type="ECO:0000313" key="1">
    <source>
        <dbReference type="EMBL" id="KAI1725886.1"/>
    </source>
</evidence>
<comment type="caution">
    <text evidence="1">The sequence shown here is derived from an EMBL/GenBank/DDBJ whole genome shotgun (WGS) entry which is preliminary data.</text>
</comment>